<dbReference type="InterPro" id="IPR029044">
    <property type="entry name" value="Nucleotide-diphossugar_trans"/>
</dbReference>
<dbReference type="EMBL" id="CP022684">
    <property type="protein sequence ID" value="AUM13451.1"/>
    <property type="molecule type" value="Genomic_DNA"/>
</dbReference>
<organism evidence="1 2">
    <name type="scientific">Ketobacter alkanivorans</name>
    <dbReference type="NCBI Taxonomy" id="1917421"/>
    <lineage>
        <taxon>Bacteria</taxon>
        <taxon>Pseudomonadati</taxon>
        <taxon>Pseudomonadota</taxon>
        <taxon>Gammaproteobacteria</taxon>
        <taxon>Pseudomonadales</taxon>
        <taxon>Ketobacteraceae</taxon>
        <taxon>Ketobacter</taxon>
    </lineage>
</organism>
<evidence type="ECO:0000313" key="2">
    <source>
        <dbReference type="Proteomes" id="UP000235116"/>
    </source>
</evidence>
<evidence type="ECO:0008006" key="3">
    <source>
        <dbReference type="Google" id="ProtNLM"/>
    </source>
</evidence>
<protein>
    <recommendedName>
        <fullName evidence="3">Glycosyltransferase 2-like domain-containing protein</fullName>
    </recommendedName>
</protein>
<keyword evidence="2" id="KW-1185">Reference proteome</keyword>
<gene>
    <name evidence="1" type="ORF">Kalk_13920</name>
</gene>
<evidence type="ECO:0000313" key="1">
    <source>
        <dbReference type="EMBL" id="AUM13451.1"/>
    </source>
</evidence>
<reference evidence="2" key="1">
    <citation type="submission" date="2017-08" db="EMBL/GenBank/DDBJ databases">
        <title>Direct submision.</title>
        <authorList>
            <person name="Kim S.-J."/>
            <person name="Rhee S.-K."/>
        </authorList>
    </citation>
    <scope>NUCLEOTIDE SEQUENCE [LARGE SCALE GENOMIC DNA]</scope>
    <source>
        <strain evidence="2">GI5</strain>
    </source>
</reference>
<dbReference type="CDD" id="cd00761">
    <property type="entry name" value="Glyco_tranf_GTA_type"/>
    <property type="match status" value="1"/>
</dbReference>
<dbReference type="AlphaFoldDB" id="A0A2K9LMT3"/>
<dbReference type="SUPFAM" id="SSF53448">
    <property type="entry name" value="Nucleotide-diphospho-sugar transferases"/>
    <property type="match status" value="1"/>
</dbReference>
<sequence>MLHYFLKKRLKKHDENNNIRLKSMMTMLHLEQSAIARCGSGIGNDCAQNIVVSLTSYEKRIDELYLCIESLFRQSLKADRVILWLSVKNFPGKDLPRTLLSQCEKGLEIRFIEDDLGPYKKIIYTLDECPESLVITVDDDVLYPVDMVEKLYRSYLLSPAAVHCHRAYRMRVRNNNQLEPYKKWDVVGCEGQTGIDIFPTGIAGVLYPPGSLHRDVLDVNLFMRLCPGADDVWLKAMSLLAGSLSSKVEDSRSWKSRFLTIEGSQAQSLKRDNWKPRNGNDSKINAVFGHYDLYRFLCV</sequence>
<accession>A0A2K9LMT3</accession>
<proteinExistence type="predicted"/>
<dbReference type="Proteomes" id="UP000235116">
    <property type="component" value="Chromosome"/>
</dbReference>
<dbReference type="KEGG" id="kak:Kalk_13920"/>
<name>A0A2K9LMT3_9GAMM</name>
<dbReference type="RefSeq" id="WP_101894829.1">
    <property type="nucleotide sequence ID" value="NZ_CP022684.1"/>
</dbReference>
<dbReference type="OrthoDB" id="5465469at2"/>